<comment type="caution">
    <text evidence="1">The sequence shown here is derived from an EMBL/GenBank/DDBJ whole genome shotgun (WGS) entry which is preliminary data.</text>
</comment>
<reference evidence="1 2" key="1">
    <citation type="submission" date="2017-07" db="EMBL/GenBank/DDBJ databases">
        <title>Leptospira spp. isolated from tropical soils.</title>
        <authorList>
            <person name="Thibeaux R."/>
            <person name="Iraola G."/>
            <person name="Ferres I."/>
            <person name="Bierque E."/>
            <person name="Girault D."/>
            <person name="Soupe-Gilbert M.-E."/>
            <person name="Picardeau M."/>
            <person name="Goarant C."/>
        </authorList>
    </citation>
    <scope>NUCLEOTIDE SEQUENCE [LARGE SCALE GENOMIC DNA]</scope>
    <source>
        <strain evidence="1 2">FH4-C-A2</strain>
    </source>
</reference>
<dbReference type="RefSeq" id="WP_100711708.1">
    <property type="nucleotide sequence ID" value="NZ_NPDR01000012.1"/>
</dbReference>
<accession>A0A2M9Y8A7</accession>
<dbReference type="InterPro" id="IPR012347">
    <property type="entry name" value="Ferritin-like"/>
</dbReference>
<dbReference type="Proteomes" id="UP000231926">
    <property type="component" value="Unassembled WGS sequence"/>
</dbReference>
<gene>
    <name evidence="1" type="ORF">CH362_18025</name>
</gene>
<sequence length="222" mass="25781">MIQNTDTKPNPNVSSEEIDSLLREIVSSPELHFKWLNTLSLLEHIGSRKIHTSQSGALLSEMVLRHASEEARHAAYFKKLALKVKPDGTQNFEKDSLLCGFSAVSYFQKLDLSVERSFASENFPKHIKSFLCYLYVTKLIEERAGLVYETYDQILDQKNIGISVKGIIKEEESHLSEMDSKLSEMDPKFESRTLEFREKEQKLFQKYFQNLRKEVFQYSLTK</sequence>
<evidence type="ECO:0000313" key="1">
    <source>
        <dbReference type="EMBL" id="PJZ47686.1"/>
    </source>
</evidence>
<evidence type="ECO:0000313" key="2">
    <source>
        <dbReference type="Proteomes" id="UP000231926"/>
    </source>
</evidence>
<name>A0A2M9Y8A7_9LEPT</name>
<dbReference type="AlphaFoldDB" id="A0A2M9Y8A7"/>
<proteinExistence type="predicted"/>
<protein>
    <recommendedName>
        <fullName evidence="3">Rubrerythrin</fullName>
    </recommendedName>
</protein>
<evidence type="ECO:0008006" key="3">
    <source>
        <dbReference type="Google" id="ProtNLM"/>
    </source>
</evidence>
<dbReference type="Gene3D" id="1.20.1260.10">
    <property type="match status" value="1"/>
</dbReference>
<organism evidence="1 2">
    <name type="scientific">Leptospira saintgironsiae</name>
    <dbReference type="NCBI Taxonomy" id="2023183"/>
    <lineage>
        <taxon>Bacteria</taxon>
        <taxon>Pseudomonadati</taxon>
        <taxon>Spirochaetota</taxon>
        <taxon>Spirochaetia</taxon>
        <taxon>Leptospirales</taxon>
        <taxon>Leptospiraceae</taxon>
        <taxon>Leptospira</taxon>
    </lineage>
</organism>
<keyword evidence="2" id="KW-1185">Reference proteome</keyword>
<dbReference type="EMBL" id="NPDR01000012">
    <property type="protein sequence ID" value="PJZ47686.1"/>
    <property type="molecule type" value="Genomic_DNA"/>
</dbReference>
<dbReference type="OrthoDB" id="338241at2"/>